<accession>A0A6C0B1D9</accession>
<evidence type="ECO:0000313" key="1">
    <source>
        <dbReference type="EMBL" id="QHS85273.1"/>
    </source>
</evidence>
<dbReference type="EMBL" id="MN739042">
    <property type="protein sequence ID" value="QHS85273.1"/>
    <property type="molecule type" value="Genomic_DNA"/>
</dbReference>
<dbReference type="SUPFAM" id="SSF68906">
    <property type="entry name" value="SAP domain"/>
    <property type="match status" value="1"/>
</dbReference>
<dbReference type="AlphaFoldDB" id="A0A6C0B1D9"/>
<sequence>MNNELYNKKIQKPLPSSFYIDEYMNHIYESCEKNMPTSSKKVDKITNDELCIPTIENIAVLFNNNYNVQQLKLFAKHYKLKVSGNKRELVCRIYNYLTLSNIAIKIQKIFRGFLQKKCNQLHGPAFFNRSLCTNDSDFLTGDSMISLHHSQFFSYQDADNFIYGFDIISLYNLIKKSDKTVKNPYNRNQISKQVIKTLRTLIRISRILKIDIDIDIQETVVSYEKTLELKILDIFQHINALGNYSEPVWFTSLSRNQMIKFMRELIDIWSYRAQLSNEVKRNICPPNGDPFRNINFAYLHNEESIDNIKKSILVVLEKMVNTGVNNDSKTLGAYYVLSALTLVNDAAATALPWLFHSVSHA</sequence>
<reference evidence="1" key="1">
    <citation type="journal article" date="2020" name="Nature">
        <title>Giant virus diversity and host interactions through global metagenomics.</title>
        <authorList>
            <person name="Schulz F."/>
            <person name="Roux S."/>
            <person name="Paez-Espino D."/>
            <person name="Jungbluth S."/>
            <person name="Walsh D.A."/>
            <person name="Denef V.J."/>
            <person name="McMahon K.D."/>
            <person name="Konstantinidis K.T."/>
            <person name="Eloe-Fadrosh E.A."/>
            <person name="Kyrpides N.C."/>
            <person name="Woyke T."/>
        </authorList>
    </citation>
    <scope>NUCLEOTIDE SEQUENCE</scope>
    <source>
        <strain evidence="1">GVMAG-M-3300009182-78</strain>
    </source>
</reference>
<evidence type="ECO:0008006" key="2">
    <source>
        <dbReference type="Google" id="ProtNLM"/>
    </source>
</evidence>
<proteinExistence type="predicted"/>
<dbReference type="InterPro" id="IPR036361">
    <property type="entry name" value="SAP_dom_sf"/>
</dbReference>
<organism evidence="1">
    <name type="scientific">viral metagenome</name>
    <dbReference type="NCBI Taxonomy" id="1070528"/>
    <lineage>
        <taxon>unclassified sequences</taxon>
        <taxon>metagenomes</taxon>
        <taxon>organismal metagenomes</taxon>
    </lineage>
</organism>
<protein>
    <recommendedName>
        <fullName evidence="2">SAP domain-containing protein</fullName>
    </recommendedName>
</protein>
<name>A0A6C0B1D9_9ZZZZ</name>